<name>A0A3B4DML9_PYGNA</name>
<dbReference type="GO" id="GO:0005634">
    <property type="term" value="C:nucleus"/>
    <property type="evidence" value="ECO:0007669"/>
    <property type="project" value="UniProtKB-SubCell"/>
</dbReference>
<feature type="region of interest" description="Disordered" evidence="6">
    <location>
        <begin position="452"/>
        <end position="493"/>
    </location>
</feature>
<feature type="domain" description="HSF-type DNA-binding" evidence="7">
    <location>
        <begin position="13"/>
        <end position="131"/>
    </location>
</feature>
<evidence type="ECO:0000313" key="9">
    <source>
        <dbReference type="Proteomes" id="UP001501920"/>
    </source>
</evidence>
<dbReference type="GeneTree" id="ENSGT00510000048674"/>
<proteinExistence type="inferred from homology"/>
<keyword evidence="4" id="KW-0539">Nucleus</keyword>
<sequence>MEIDEALLTLPINPYNFPARLWCLVNNPQICSIRWDSHGEAVIIDQQLFEAELLSPGRRALGKSPECFKTTNFTSFIRQLNLYGFRKLKPGDGILEKQIEGKPVTDNIVHNFHNPDFKQGHPELLVNLKRLTSINKAKLEAGLEVTCRPPSRFHRFLLNSPEGNITAEKRGSVLARQVHQRQISSSPYPCHSNASQQLKAYDRSSTPSSAWIMGHDSSSSSSAFYTDKDVPLYVLHHFPADMAYAVQSNPTSVHVPQGSQSSSAAGSKISTFIHPPPQYRSGFYSPVGQCCPPGSSDANMACSHQPAASYSHYGYYPVRTKYPLLFLYAYNIGQNLDWLSGDSMSKKTDVNLDTVFKIVDELQGSPKVMNMVKVSSPEKCPTTLTPENHLVGLPLHSSTACTSKPASAIASAQYDFPKVSRPIPVQSSPSFSSAPRGGIIITVPGNVSSGISITMGSHSSRSETGTDKGLELGSSQSEAAQLEPSLKVRKNHDDCHSLSATDAVIE</sequence>
<dbReference type="InterPro" id="IPR000232">
    <property type="entry name" value="HSF_DNA-bd"/>
</dbReference>
<evidence type="ECO:0000313" key="8">
    <source>
        <dbReference type="Ensembl" id="ENSPNAP00000024705.2"/>
    </source>
</evidence>
<evidence type="ECO:0000256" key="3">
    <source>
        <dbReference type="ARBA" id="ARBA00023125"/>
    </source>
</evidence>
<dbReference type="Gene3D" id="1.10.10.10">
    <property type="entry name" value="Winged helix-like DNA-binding domain superfamily/Winged helix DNA-binding domain"/>
    <property type="match status" value="1"/>
</dbReference>
<dbReference type="GO" id="GO:0043565">
    <property type="term" value="F:sequence-specific DNA binding"/>
    <property type="evidence" value="ECO:0007669"/>
    <property type="project" value="InterPro"/>
</dbReference>
<evidence type="ECO:0000256" key="2">
    <source>
        <dbReference type="ARBA" id="ARBA00006403"/>
    </source>
</evidence>
<dbReference type="GO" id="GO:0003700">
    <property type="term" value="F:DNA-binding transcription factor activity"/>
    <property type="evidence" value="ECO:0007669"/>
    <property type="project" value="InterPro"/>
</dbReference>
<dbReference type="Ensembl" id="ENSPNAT00000009451.2">
    <property type="protein sequence ID" value="ENSPNAP00000024705.2"/>
    <property type="gene ID" value="ENSPNAG00000009399.2"/>
</dbReference>
<dbReference type="Pfam" id="PF00447">
    <property type="entry name" value="HSF_DNA-bind"/>
    <property type="match status" value="1"/>
</dbReference>
<evidence type="ECO:0000256" key="6">
    <source>
        <dbReference type="SAM" id="MobiDB-lite"/>
    </source>
</evidence>
<feature type="compositionally biased region" description="Basic and acidic residues" evidence="6">
    <location>
        <begin position="460"/>
        <end position="470"/>
    </location>
</feature>
<keyword evidence="9" id="KW-1185">Reference proteome</keyword>
<evidence type="ECO:0000256" key="5">
    <source>
        <dbReference type="RuleBase" id="RU004020"/>
    </source>
</evidence>
<dbReference type="OMA" id="CINPNNF"/>
<comment type="similarity">
    <text evidence="2 5">Belongs to the HSF family.</text>
</comment>
<reference evidence="8" key="2">
    <citation type="submission" date="2025-08" db="UniProtKB">
        <authorList>
            <consortium name="Ensembl"/>
        </authorList>
    </citation>
    <scope>IDENTIFICATION</scope>
</reference>
<keyword evidence="3" id="KW-0238">DNA-binding</keyword>
<dbReference type="SMART" id="SM00415">
    <property type="entry name" value="HSF"/>
    <property type="match status" value="1"/>
</dbReference>
<reference evidence="8 9" key="1">
    <citation type="submission" date="2020-10" db="EMBL/GenBank/DDBJ databases">
        <title>Pygocentrus nattereri (red-bellied piranha) genome, fPygNat1, primary haplotype.</title>
        <authorList>
            <person name="Myers G."/>
            <person name="Meyer A."/>
            <person name="Karagic N."/>
            <person name="Pippel M."/>
            <person name="Winkler S."/>
            <person name="Tracey A."/>
            <person name="Wood J."/>
            <person name="Formenti G."/>
            <person name="Howe K."/>
            <person name="Fedrigo O."/>
            <person name="Jarvis E.D."/>
        </authorList>
    </citation>
    <scope>NUCLEOTIDE SEQUENCE [LARGE SCALE GENOMIC DNA]</scope>
</reference>
<accession>A0A3B4DML9</accession>
<protein>
    <recommendedName>
        <fullName evidence="7">HSF-type DNA-binding domain-containing protein</fullName>
    </recommendedName>
</protein>
<reference evidence="8" key="3">
    <citation type="submission" date="2025-09" db="UniProtKB">
        <authorList>
            <consortium name="Ensembl"/>
        </authorList>
    </citation>
    <scope>IDENTIFICATION</scope>
</reference>
<evidence type="ECO:0000259" key="7">
    <source>
        <dbReference type="SMART" id="SM00415"/>
    </source>
</evidence>
<dbReference type="PANTHER" id="PTHR10015">
    <property type="entry name" value="HEAT SHOCK TRANSCRIPTION FACTOR"/>
    <property type="match status" value="1"/>
</dbReference>
<evidence type="ECO:0000256" key="1">
    <source>
        <dbReference type="ARBA" id="ARBA00004123"/>
    </source>
</evidence>
<dbReference type="SUPFAM" id="SSF46785">
    <property type="entry name" value="Winged helix' DNA-binding domain"/>
    <property type="match status" value="1"/>
</dbReference>
<organism evidence="8 9">
    <name type="scientific">Pygocentrus nattereri</name>
    <name type="common">Red-bellied piranha</name>
    <dbReference type="NCBI Taxonomy" id="42514"/>
    <lineage>
        <taxon>Eukaryota</taxon>
        <taxon>Metazoa</taxon>
        <taxon>Chordata</taxon>
        <taxon>Craniata</taxon>
        <taxon>Vertebrata</taxon>
        <taxon>Euteleostomi</taxon>
        <taxon>Actinopterygii</taxon>
        <taxon>Neopterygii</taxon>
        <taxon>Teleostei</taxon>
        <taxon>Ostariophysi</taxon>
        <taxon>Characiformes</taxon>
        <taxon>Characoidei</taxon>
        <taxon>Pygocentrus</taxon>
    </lineage>
</organism>
<dbReference type="InterPro" id="IPR036390">
    <property type="entry name" value="WH_DNA-bd_sf"/>
</dbReference>
<dbReference type="InterPro" id="IPR036388">
    <property type="entry name" value="WH-like_DNA-bd_sf"/>
</dbReference>
<comment type="subcellular location">
    <subcellularLocation>
        <location evidence="1">Nucleus</location>
    </subcellularLocation>
</comment>
<dbReference type="STRING" id="42514.ENSPNAP00000024705"/>
<dbReference type="Proteomes" id="UP001501920">
    <property type="component" value="Chromosome 23"/>
</dbReference>
<dbReference type="AlphaFoldDB" id="A0A3B4DML9"/>
<evidence type="ECO:0000256" key="4">
    <source>
        <dbReference type="ARBA" id="ARBA00023242"/>
    </source>
</evidence>
<dbReference type="PANTHER" id="PTHR10015:SF278">
    <property type="entry name" value="HEAT SHOCK FACTOR PROTEIN 5"/>
    <property type="match status" value="1"/>
</dbReference>